<reference evidence="8" key="1">
    <citation type="submission" date="2017-09" db="EMBL/GenBank/DDBJ databases">
        <authorList>
            <person name="Varghese N."/>
            <person name="Submissions S."/>
        </authorList>
    </citation>
    <scope>NUCLEOTIDE SEQUENCE [LARGE SCALE GENOMIC DNA]</scope>
    <source>
        <strain evidence="8">DSM 29961</strain>
    </source>
</reference>
<dbReference type="Pfam" id="PF00205">
    <property type="entry name" value="TPP_enzyme_M"/>
    <property type="match status" value="1"/>
</dbReference>
<accession>A0A286G970</accession>
<dbReference type="InterPro" id="IPR047210">
    <property type="entry name" value="TPP_PYR_POXB-like"/>
</dbReference>
<dbReference type="InterPro" id="IPR000399">
    <property type="entry name" value="TPP-bd_CS"/>
</dbReference>
<feature type="domain" description="Thiamine pyrophosphate enzyme central" evidence="4">
    <location>
        <begin position="232"/>
        <end position="361"/>
    </location>
</feature>
<gene>
    <name evidence="7" type="ORF">SAMN06269250_3629</name>
</gene>
<dbReference type="GO" id="GO:0019752">
    <property type="term" value="P:carboxylic acid metabolic process"/>
    <property type="evidence" value="ECO:0007669"/>
    <property type="project" value="UniProtKB-ARBA"/>
</dbReference>
<name>A0A286G970_9BACT</name>
<dbReference type="Pfam" id="PF02776">
    <property type="entry name" value="TPP_enzyme_N"/>
    <property type="match status" value="1"/>
</dbReference>
<dbReference type="InterPro" id="IPR047211">
    <property type="entry name" value="POXB-like"/>
</dbReference>
<evidence type="ECO:0000313" key="8">
    <source>
        <dbReference type="Proteomes" id="UP000219452"/>
    </source>
</evidence>
<evidence type="ECO:0000259" key="5">
    <source>
        <dbReference type="Pfam" id="PF02775"/>
    </source>
</evidence>
<dbReference type="RefSeq" id="WP_245877883.1">
    <property type="nucleotide sequence ID" value="NZ_OCNH01000003.1"/>
</dbReference>
<evidence type="ECO:0000256" key="3">
    <source>
        <dbReference type="RuleBase" id="RU362132"/>
    </source>
</evidence>
<dbReference type="PROSITE" id="PS00187">
    <property type="entry name" value="TPP_ENZYMES"/>
    <property type="match status" value="1"/>
</dbReference>
<keyword evidence="2 3" id="KW-0786">Thiamine pyrophosphate</keyword>
<feature type="domain" description="Thiamine pyrophosphate enzyme TPP-binding" evidence="5">
    <location>
        <begin position="421"/>
        <end position="567"/>
    </location>
</feature>
<dbReference type="GO" id="GO:0030976">
    <property type="term" value="F:thiamine pyrophosphate binding"/>
    <property type="evidence" value="ECO:0007669"/>
    <property type="project" value="InterPro"/>
</dbReference>
<evidence type="ECO:0000313" key="7">
    <source>
        <dbReference type="EMBL" id="SOD91766.1"/>
    </source>
</evidence>
<keyword evidence="8" id="KW-1185">Reference proteome</keyword>
<protein>
    <submittedName>
        <fullName evidence="7">Pyruvate oxidase</fullName>
    </submittedName>
</protein>
<keyword evidence="7" id="KW-0670">Pyruvate</keyword>
<dbReference type="InterPro" id="IPR012000">
    <property type="entry name" value="Thiamin_PyroP_enz_cen_dom"/>
</dbReference>
<dbReference type="PANTHER" id="PTHR42981">
    <property type="entry name" value="PYRUVATE DEHYDROGENASE [UBIQUINONE]"/>
    <property type="match status" value="1"/>
</dbReference>
<evidence type="ECO:0000256" key="1">
    <source>
        <dbReference type="ARBA" id="ARBA00007812"/>
    </source>
</evidence>
<dbReference type="CDD" id="cd07039">
    <property type="entry name" value="TPP_PYR_POX"/>
    <property type="match status" value="1"/>
</dbReference>
<dbReference type="InterPro" id="IPR029035">
    <property type="entry name" value="DHS-like_NAD/FAD-binding_dom"/>
</dbReference>
<dbReference type="EMBL" id="OCNH01000003">
    <property type="protein sequence ID" value="SOD91766.1"/>
    <property type="molecule type" value="Genomic_DNA"/>
</dbReference>
<dbReference type="Pfam" id="PF02775">
    <property type="entry name" value="TPP_enzyme_C"/>
    <property type="match status" value="1"/>
</dbReference>
<proteinExistence type="inferred from homology"/>
<dbReference type="InterPro" id="IPR012001">
    <property type="entry name" value="Thiamin_PyroP_enz_TPP-bd_dom"/>
</dbReference>
<dbReference type="SUPFAM" id="SSF52467">
    <property type="entry name" value="DHS-like NAD/FAD-binding domain"/>
    <property type="match status" value="1"/>
</dbReference>
<dbReference type="InterPro" id="IPR011766">
    <property type="entry name" value="TPP_enzyme_TPP-bd"/>
</dbReference>
<dbReference type="Gene3D" id="3.40.50.1220">
    <property type="entry name" value="TPP-binding domain"/>
    <property type="match status" value="1"/>
</dbReference>
<dbReference type="Gene3D" id="3.40.50.970">
    <property type="match status" value="2"/>
</dbReference>
<organism evidence="7 8">
    <name type="scientific">Spirosoma fluviale</name>
    <dbReference type="NCBI Taxonomy" id="1597977"/>
    <lineage>
        <taxon>Bacteria</taxon>
        <taxon>Pseudomonadati</taxon>
        <taxon>Bacteroidota</taxon>
        <taxon>Cytophagia</taxon>
        <taxon>Cytophagales</taxon>
        <taxon>Cytophagaceae</taxon>
        <taxon>Spirosoma</taxon>
    </lineage>
</organism>
<evidence type="ECO:0000259" key="4">
    <source>
        <dbReference type="Pfam" id="PF00205"/>
    </source>
</evidence>
<evidence type="ECO:0000259" key="6">
    <source>
        <dbReference type="Pfam" id="PF02776"/>
    </source>
</evidence>
<dbReference type="GO" id="GO:0000287">
    <property type="term" value="F:magnesium ion binding"/>
    <property type="evidence" value="ECO:0007669"/>
    <property type="project" value="InterPro"/>
</dbReference>
<dbReference type="Proteomes" id="UP000219452">
    <property type="component" value="Unassembled WGS sequence"/>
</dbReference>
<dbReference type="InterPro" id="IPR047212">
    <property type="entry name" value="TPP_POXB-like"/>
</dbReference>
<dbReference type="CDD" id="cd02014">
    <property type="entry name" value="TPP_POX"/>
    <property type="match status" value="1"/>
</dbReference>
<dbReference type="InterPro" id="IPR029061">
    <property type="entry name" value="THDP-binding"/>
</dbReference>
<dbReference type="SUPFAM" id="SSF52518">
    <property type="entry name" value="Thiamin diphosphate-binding fold (THDP-binding)"/>
    <property type="match status" value="2"/>
</dbReference>
<dbReference type="GO" id="GO:0003824">
    <property type="term" value="F:catalytic activity"/>
    <property type="evidence" value="ECO:0007669"/>
    <property type="project" value="InterPro"/>
</dbReference>
<sequence length="631" mass="68367">MPVVENVQASRFGWSSVVVESLDLLVFFSSSIMAKTGADLLVERLLEWGVDTIFSLPGDGINGIYESLRNRQDKIKLIQVRHEEAAAFMACGYAKFTGKLGVCLATSGCGGIHLLNGLYDAKYDSQPVLAITGHTAHDVSGTFYQQDVDLVKVFADVAAYNERVMGPDHVVNVLDQAIRTSLGQNTVTHISFPKDYQEWTANDDIRSQPNIPNHSSATRVSHNVVPDIHQLHRAAELINAGEKVVIFAGRGCLDARDEVLALSDAVGGPIIKALLGKGVVPDTDPHTTGGLGLLGTAPSQDAMQECDTLIMIGTRFPYLEYFPKPGQARTVQIDIDPSNIGLRTPVEIGLMGNSKAVLQALLPLIKRKDDQSFLEKSQQRMTHWNELLTERATQDVIPMKPQVVPHLVSPLLNDDAIITCDCGNNTTWAARHIQMRGTMQFSTSGLLATMASGLPYAIAASVAHPGKQVVALVGDGGFTMLMGELATAVKYKLPIKVFIFHNNSYGQIKWEQIVMEGNPEFAVDLHSIDFAAYARACGATGFTIDDPKNAEAIIRQAMAHEGPVIVDAIVDANEPPMPGKITTDQAIEFAKALVRGEKDRSEIIKNVITDQFNEAVATKGRSLLNVIPGLG</sequence>
<evidence type="ECO:0000256" key="2">
    <source>
        <dbReference type="ARBA" id="ARBA00023052"/>
    </source>
</evidence>
<dbReference type="AlphaFoldDB" id="A0A286G970"/>
<dbReference type="PANTHER" id="PTHR42981:SF2">
    <property type="entry name" value="PYRUVATE DEHYDROGENASE [UBIQUINONE]"/>
    <property type="match status" value="1"/>
</dbReference>
<comment type="similarity">
    <text evidence="1 3">Belongs to the TPP enzyme family.</text>
</comment>
<feature type="domain" description="Thiamine pyrophosphate enzyme N-terminal TPP-binding" evidence="6">
    <location>
        <begin position="36"/>
        <end position="150"/>
    </location>
</feature>